<reference evidence="2" key="1">
    <citation type="submission" date="2021-01" db="EMBL/GenBank/DDBJ databases">
        <authorList>
            <consortium name="Genoscope - CEA"/>
            <person name="William W."/>
        </authorList>
    </citation>
    <scope>NUCLEOTIDE SEQUENCE</scope>
</reference>
<accession>A0A8S1SV99</accession>
<protein>
    <submittedName>
        <fullName evidence="2">Uncharacterized protein</fullName>
    </submittedName>
</protein>
<evidence type="ECO:0000313" key="3">
    <source>
        <dbReference type="Proteomes" id="UP000689195"/>
    </source>
</evidence>
<sequence length="176" mass="20883">MIKNYYKQSRQQSYLQTQKKASEFNCNQKSKSKSPGPIRQKNQPKQSNSNIKSKYKMATGELKYFQECFPDEYTIFSINNEIYFQKDIINCKQKDSQLNTTLEGSSDEDQTKLQEFTLQTSFNPANFTQYQYSSRFAYSNREKIFEERKTSLSPLQRSLYSRHNSQLQSSKRKIFD</sequence>
<dbReference type="EMBL" id="CAJJDO010000012">
    <property type="protein sequence ID" value="CAD8143963.1"/>
    <property type="molecule type" value="Genomic_DNA"/>
</dbReference>
<name>A0A8S1SV99_9CILI</name>
<evidence type="ECO:0000256" key="1">
    <source>
        <dbReference type="SAM" id="MobiDB-lite"/>
    </source>
</evidence>
<proteinExistence type="predicted"/>
<evidence type="ECO:0000313" key="2">
    <source>
        <dbReference type="EMBL" id="CAD8143963.1"/>
    </source>
</evidence>
<feature type="region of interest" description="Disordered" evidence="1">
    <location>
        <begin position="1"/>
        <end position="51"/>
    </location>
</feature>
<dbReference type="Proteomes" id="UP000689195">
    <property type="component" value="Unassembled WGS sequence"/>
</dbReference>
<dbReference type="AlphaFoldDB" id="A0A8S1SV99"/>
<gene>
    <name evidence="2" type="ORF">PPENT_87.1.T0120492</name>
</gene>
<feature type="compositionally biased region" description="Polar residues" evidence="1">
    <location>
        <begin position="40"/>
        <end position="51"/>
    </location>
</feature>
<keyword evidence="3" id="KW-1185">Reference proteome</keyword>
<organism evidence="2 3">
    <name type="scientific">Paramecium pentaurelia</name>
    <dbReference type="NCBI Taxonomy" id="43138"/>
    <lineage>
        <taxon>Eukaryota</taxon>
        <taxon>Sar</taxon>
        <taxon>Alveolata</taxon>
        <taxon>Ciliophora</taxon>
        <taxon>Intramacronucleata</taxon>
        <taxon>Oligohymenophorea</taxon>
        <taxon>Peniculida</taxon>
        <taxon>Parameciidae</taxon>
        <taxon>Paramecium</taxon>
    </lineage>
</organism>
<comment type="caution">
    <text evidence="2">The sequence shown here is derived from an EMBL/GenBank/DDBJ whole genome shotgun (WGS) entry which is preliminary data.</text>
</comment>
<feature type="compositionally biased region" description="Polar residues" evidence="1">
    <location>
        <begin position="1"/>
        <end position="29"/>
    </location>
</feature>